<evidence type="ECO:0000256" key="1">
    <source>
        <dbReference type="ARBA" id="ARBA00004141"/>
    </source>
</evidence>
<keyword evidence="5 6" id="KW-0472">Membrane</keyword>
<dbReference type="EMBL" id="CP111021">
    <property type="protein sequence ID" value="WAR17939.1"/>
    <property type="molecule type" value="Genomic_DNA"/>
</dbReference>
<organism evidence="7 8">
    <name type="scientific">Mya arenaria</name>
    <name type="common">Soft-shell clam</name>
    <dbReference type="NCBI Taxonomy" id="6604"/>
    <lineage>
        <taxon>Eukaryota</taxon>
        <taxon>Metazoa</taxon>
        <taxon>Spiralia</taxon>
        <taxon>Lophotrochozoa</taxon>
        <taxon>Mollusca</taxon>
        <taxon>Bivalvia</taxon>
        <taxon>Autobranchia</taxon>
        <taxon>Heteroconchia</taxon>
        <taxon>Euheterodonta</taxon>
        <taxon>Imparidentia</taxon>
        <taxon>Neoheterodontei</taxon>
        <taxon>Myida</taxon>
        <taxon>Myoidea</taxon>
        <taxon>Myidae</taxon>
        <taxon>Mya</taxon>
    </lineage>
</organism>
<comment type="similarity">
    <text evidence="2">Belongs to the IFI6/IFI27 family.</text>
</comment>
<dbReference type="Pfam" id="PF06140">
    <property type="entry name" value="Ifi-6-16"/>
    <property type="match status" value="1"/>
</dbReference>
<gene>
    <name evidence="7" type="ORF">MAR_032533</name>
</gene>
<dbReference type="Proteomes" id="UP001164746">
    <property type="component" value="Chromosome 10"/>
</dbReference>
<keyword evidence="4 6" id="KW-1133">Transmembrane helix</keyword>
<proteinExistence type="inferred from homology"/>
<evidence type="ECO:0000256" key="4">
    <source>
        <dbReference type="ARBA" id="ARBA00022989"/>
    </source>
</evidence>
<dbReference type="Gene3D" id="6.10.110.10">
    <property type="match status" value="1"/>
</dbReference>
<evidence type="ECO:0000256" key="5">
    <source>
        <dbReference type="ARBA" id="ARBA00023136"/>
    </source>
</evidence>
<name>A0ABY7F9A6_MYAAR</name>
<keyword evidence="3 6" id="KW-0812">Transmembrane</keyword>
<keyword evidence="8" id="KW-1185">Reference proteome</keyword>
<protein>
    <submittedName>
        <fullName evidence="7">Uncharacterized protein</fullName>
    </submittedName>
</protein>
<evidence type="ECO:0000256" key="2">
    <source>
        <dbReference type="ARBA" id="ARBA00007262"/>
    </source>
</evidence>
<dbReference type="InterPro" id="IPR009311">
    <property type="entry name" value="IFI6/IFI27-like"/>
</dbReference>
<feature type="transmembrane region" description="Helical" evidence="6">
    <location>
        <begin position="60"/>
        <end position="83"/>
    </location>
</feature>
<evidence type="ECO:0000313" key="8">
    <source>
        <dbReference type="Proteomes" id="UP001164746"/>
    </source>
</evidence>
<evidence type="ECO:0000256" key="3">
    <source>
        <dbReference type="ARBA" id="ARBA00022692"/>
    </source>
</evidence>
<comment type="subcellular location">
    <subcellularLocation>
        <location evidence="1">Membrane</location>
        <topology evidence="1">Multi-pass membrane protein</topology>
    </subcellularLocation>
</comment>
<reference evidence="7" key="1">
    <citation type="submission" date="2022-11" db="EMBL/GenBank/DDBJ databases">
        <title>Centuries of genome instability and evolution in soft-shell clam transmissible cancer (bioRxiv).</title>
        <authorList>
            <person name="Hart S.F.M."/>
            <person name="Yonemitsu M.A."/>
            <person name="Giersch R.M."/>
            <person name="Beal B.F."/>
            <person name="Arriagada G."/>
            <person name="Davis B.W."/>
            <person name="Ostrander E.A."/>
            <person name="Goff S.P."/>
            <person name="Metzger M.J."/>
        </authorList>
    </citation>
    <scope>NUCLEOTIDE SEQUENCE</scope>
    <source>
        <strain evidence="7">MELC-2E11</strain>
        <tissue evidence="7">Siphon/mantle</tissue>
    </source>
</reference>
<evidence type="ECO:0000256" key="6">
    <source>
        <dbReference type="SAM" id="Phobius"/>
    </source>
</evidence>
<dbReference type="InterPro" id="IPR038213">
    <property type="entry name" value="IFI6/IFI27-like_sf"/>
</dbReference>
<evidence type="ECO:0000313" key="7">
    <source>
        <dbReference type="EMBL" id="WAR17939.1"/>
    </source>
</evidence>
<sequence>MGLLSMVFGVIASVATLVGFPAALSALGFESAGVTAGSFAAGIQGPSVASGSLFALAQSTGAAGLAFGTKAVLFVGGAIVGIFV</sequence>
<accession>A0ABY7F9A6</accession>